<evidence type="ECO:0000256" key="6">
    <source>
        <dbReference type="ARBA" id="ARBA00022842"/>
    </source>
</evidence>
<dbReference type="InterPro" id="IPR012110">
    <property type="entry name" value="PDC/IPDC-like"/>
</dbReference>
<dbReference type="InterPro" id="IPR011766">
    <property type="entry name" value="TPP_enzyme_TPP-bd"/>
</dbReference>
<evidence type="ECO:0000256" key="3">
    <source>
        <dbReference type="ARBA" id="ARBA00007812"/>
    </source>
</evidence>
<dbReference type="InterPro" id="IPR029061">
    <property type="entry name" value="THDP-binding"/>
</dbReference>
<dbReference type="InterPro" id="IPR000399">
    <property type="entry name" value="TPP-bd_CS"/>
</dbReference>
<comment type="similarity">
    <text evidence="3 10">Belongs to the TPP enzyme family.</text>
</comment>
<dbReference type="GO" id="GO:0000949">
    <property type="term" value="P:aromatic amino acid family catabolic process to alcohol via Ehrlich pathway"/>
    <property type="evidence" value="ECO:0007669"/>
    <property type="project" value="TreeGrafter"/>
</dbReference>
<evidence type="ECO:0000259" key="11">
    <source>
        <dbReference type="Pfam" id="PF00205"/>
    </source>
</evidence>
<keyword evidence="7 10" id="KW-0786">Thiamine pyrophosphate</keyword>
<feature type="domain" description="Thiamine pyrophosphate enzyme N-terminal TPP-binding" evidence="13">
    <location>
        <begin position="5"/>
        <end position="115"/>
    </location>
</feature>
<organism evidence="14 15">
    <name type="scientific">Polynucleobacter wuianus</name>
    <dbReference type="NCBI Taxonomy" id="1743168"/>
    <lineage>
        <taxon>Bacteria</taxon>
        <taxon>Pseudomonadati</taxon>
        <taxon>Pseudomonadota</taxon>
        <taxon>Betaproteobacteria</taxon>
        <taxon>Burkholderiales</taxon>
        <taxon>Burkholderiaceae</taxon>
        <taxon>Polynucleobacter</taxon>
    </lineage>
</organism>
<keyword evidence="8" id="KW-0456">Lyase</keyword>
<dbReference type="InterPro" id="IPR047213">
    <property type="entry name" value="TPP_PYR_PDC_IPDC-like"/>
</dbReference>
<dbReference type="CDD" id="cd07038">
    <property type="entry name" value="TPP_PYR_PDC_IPDC_like"/>
    <property type="match status" value="1"/>
</dbReference>
<dbReference type="Proteomes" id="UP000078463">
    <property type="component" value="Chromosome"/>
</dbReference>
<dbReference type="SUPFAM" id="SSF52518">
    <property type="entry name" value="Thiamin diphosphate-binding fold (THDP-binding)"/>
    <property type="match status" value="2"/>
</dbReference>
<dbReference type="GO" id="GO:0030976">
    <property type="term" value="F:thiamine pyrophosphate binding"/>
    <property type="evidence" value="ECO:0007669"/>
    <property type="project" value="InterPro"/>
</dbReference>
<keyword evidence="15" id="KW-1185">Reference proteome</keyword>
<proteinExistence type="inferred from homology"/>
<dbReference type="Gene3D" id="3.40.50.1220">
    <property type="entry name" value="TPP-binding domain"/>
    <property type="match status" value="1"/>
</dbReference>
<dbReference type="Pfam" id="PF02776">
    <property type="entry name" value="TPP_enzyme_N"/>
    <property type="match status" value="1"/>
</dbReference>
<evidence type="ECO:0000256" key="9">
    <source>
        <dbReference type="PIRSR" id="PIRSR036565-2"/>
    </source>
</evidence>
<dbReference type="InterPro" id="IPR012000">
    <property type="entry name" value="Thiamin_PyroP_enz_cen_dom"/>
</dbReference>
<dbReference type="EMBL" id="CP015922">
    <property type="protein sequence ID" value="ANI99654.1"/>
    <property type="molecule type" value="Genomic_DNA"/>
</dbReference>
<evidence type="ECO:0000256" key="4">
    <source>
        <dbReference type="ARBA" id="ARBA00022723"/>
    </source>
</evidence>
<protein>
    <recommendedName>
        <fullName evidence="16">Preprotein translocase subunit Tim44</fullName>
    </recommendedName>
</protein>
<evidence type="ECO:0000256" key="1">
    <source>
        <dbReference type="ARBA" id="ARBA00001920"/>
    </source>
</evidence>
<dbReference type="PIRSF" id="PIRSF036565">
    <property type="entry name" value="Pyruvt_ip_decrb"/>
    <property type="match status" value="1"/>
</dbReference>
<dbReference type="GO" id="GO:0005829">
    <property type="term" value="C:cytosol"/>
    <property type="evidence" value="ECO:0007669"/>
    <property type="project" value="TreeGrafter"/>
</dbReference>
<feature type="binding site" evidence="9">
    <location>
        <position position="458"/>
    </location>
    <ligand>
        <name>Mg(2+)</name>
        <dbReference type="ChEBI" id="CHEBI:18420"/>
    </ligand>
</feature>
<reference evidence="15" key="1">
    <citation type="submission" date="2016-05" db="EMBL/GenBank/DDBJ databases">
        <title>Polynucleobacter sp. QLW-P1FAT50C-4 genome.</title>
        <authorList>
            <person name="Hahn M.W."/>
        </authorList>
    </citation>
    <scope>NUCLEOTIDE SEQUENCE [LARGE SCALE GENOMIC DNA]</scope>
    <source>
        <strain evidence="15">QLW-P1FAT50C-4</strain>
    </source>
</reference>
<keyword evidence="6 9" id="KW-0460">Magnesium</keyword>
<dbReference type="STRING" id="1743168.A8O14_05900"/>
<evidence type="ECO:0000256" key="2">
    <source>
        <dbReference type="ARBA" id="ARBA00001964"/>
    </source>
</evidence>
<dbReference type="SUPFAM" id="SSF52467">
    <property type="entry name" value="DHS-like NAD/FAD-binding domain"/>
    <property type="match status" value="1"/>
</dbReference>
<gene>
    <name evidence="14" type="ORF">A8O14_05900</name>
</gene>
<comment type="cofactor">
    <cofactor evidence="9">
        <name>Mg(2+)</name>
        <dbReference type="ChEBI" id="CHEBI:18420"/>
    </cofactor>
    <text evidence="9">Binds 1 Mg(2+) per subunit.</text>
</comment>
<accession>A0A191UF48</accession>
<evidence type="ECO:0008006" key="16">
    <source>
        <dbReference type="Google" id="ProtNLM"/>
    </source>
</evidence>
<sequence>MTTIPEFLIRRFHELGVDEGFGIVGDFALKLFDRLAKFGFPVLVTADEQGGAFAAEAYARIRGLGVCAVTYSVGGFKVVNATAGAWAENVPLLILSGSPGLAERQGDPLLHHKVKNFDTQLEVFKDITIAQAVLSNPLTITQEIDHVLSQMIAHQRPGYIEIPRDMVDVPVHDRVGSLVIDLPKVHPTRLELAVEETLDLLEASGDAVSVAGVMAVRRKLGPELLAFTEYFGVPMATTSLSKGVILETHPLALGVYMGAVSSDSVVQQVESAKPLISFGVLYGDLVMGGFTDHLERGQVIECTDTHVNIGFHTYHDVPLWAFLPALIQAGKQRAYQEGGQVVRRQNTFTPQAGKALLVESIMACIAGFIDHKTRLIVDPGDCLFASVDLPAQTLTLASAYYATMGYAVPAALGAGKADPNTRPMVLVGDGAFLMTGLEALSAVHHGVYPIIIVMDNQGYGTQRPMIDGPFNDIPALHAEELTKAFGVGTGILCHTENELHEALTQAKNSEALFIIRACVPPKTYSPGLVRLTNALKKKV</sequence>
<feature type="binding site" evidence="9">
    <location>
        <position position="429"/>
    </location>
    <ligand>
        <name>Mg(2+)</name>
        <dbReference type="ChEBI" id="CHEBI:18420"/>
    </ligand>
</feature>
<evidence type="ECO:0000313" key="15">
    <source>
        <dbReference type="Proteomes" id="UP000078463"/>
    </source>
</evidence>
<evidence type="ECO:0000259" key="13">
    <source>
        <dbReference type="Pfam" id="PF02776"/>
    </source>
</evidence>
<dbReference type="KEGG" id="pwu:A8O14_05900"/>
<feature type="domain" description="Thiamine pyrophosphate enzyme TPP-binding" evidence="12">
    <location>
        <begin position="390"/>
        <end position="515"/>
    </location>
</feature>
<dbReference type="PANTHER" id="PTHR43452">
    <property type="entry name" value="PYRUVATE DECARBOXYLASE"/>
    <property type="match status" value="1"/>
</dbReference>
<dbReference type="GO" id="GO:0000287">
    <property type="term" value="F:magnesium ion binding"/>
    <property type="evidence" value="ECO:0007669"/>
    <property type="project" value="InterPro"/>
</dbReference>
<comment type="cofactor">
    <cofactor evidence="1">
        <name>a metal cation</name>
        <dbReference type="ChEBI" id="CHEBI:25213"/>
    </cofactor>
</comment>
<comment type="cofactor">
    <cofactor evidence="2">
        <name>thiamine diphosphate</name>
        <dbReference type="ChEBI" id="CHEBI:58937"/>
    </cofactor>
</comment>
<evidence type="ECO:0000256" key="5">
    <source>
        <dbReference type="ARBA" id="ARBA00022793"/>
    </source>
</evidence>
<keyword evidence="4 9" id="KW-0479">Metal-binding</keyword>
<evidence type="ECO:0000259" key="12">
    <source>
        <dbReference type="Pfam" id="PF02775"/>
    </source>
</evidence>
<dbReference type="PROSITE" id="PS00187">
    <property type="entry name" value="TPP_ENZYMES"/>
    <property type="match status" value="1"/>
</dbReference>
<feature type="binding site" evidence="9">
    <location>
        <position position="456"/>
    </location>
    <ligand>
        <name>Mg(2+)</name>
        <dbReference type="ChEBI" id="CHEBI:18420"/>
    </ligand>
</feature>
<dbReference type="Pfam" id="PF02775">
    <property type="entry name" value="TPP_enzyme_C"/>
    <property type="match status" value="1"/>
</dbReference>
<name>A0A191UF48_9BURK</name>
<dbReference type="PANTHER" id="PTHR43452:SF30">
    <property type="entry name" value="PYRUVATE DECARBOXYLASE ISOZYME 1-RELATED"/>
    <property type="match status" value="1"/>
</dbReference>
<evidence type="ECO:0000256" key="10">
    <source>
        <dbReference type="RuleBase" id="RU362132"/>
    </source>
</evidence>
<keyword evidence="5" id="KW-0210">Decarboxylase</keyword>
<dbReference type="Pfam" id="PF00205">
    <property type="entry name" value="TPP_enzyme_M"/>
    <property type="match status" value="1"/>
</dbReference>
<feature type="domain" description="Thiamine pyrophosphate enzyme central" evidence="11">
    <location>
        <begin position="194"/>
        <end position="328"/>
    </location>
</feature>
<dbReference type="GO" id="GO:0004737">
    <property type="term" value="F:pyruvate decarboxylase activity"/>
    <property type="evidence" value="ECO:0007669"/>
    <property type="project" value="TreeGrafter"/>
</dbReference>
<dbReference type="AlphaFoldDB" id="A0A191UF48"/>
<evidence type="ECO:0000256" key="8">
    <source>
        <dbReference type="ARBA" id="ARBA00023239"/>
    </source>
</evidence>
<evidence type="ECO:0000256" key="7">
    <source>
        <dbReference type="ARBA" id="ARBA00023052"/>
    </source>
</evidence>
<evidence type="ECO:0000313" key="14">
    <source>
        <dbReference type="EMBL" id="ANI99654.1"/>
    </source>
</evidence>
<dbReference type="InterPro" id="IPR029035">
    <property type="entry name" value="DHS-like_NAD/FAD-binding_dom"/>
</dbReference>
<dbReference type="Gene3D" id="3.40.50.970">
    <property type="match status" value="2"/>
</dbReference>
<dbReference type="InterPro" id="IPR012001">
    <property type="entry name" value="Thiamin_PyroP_enz_TPP-bd_dom"/>
</dbReference>